<dbReference type="AlphaFoldDB" id="A0A8B6M0R6"/>
<gene>
    <name evidence="1" type="ORF">MPC4_100084</name>
</gene>
<evidence type="ECO:0000313" key="1">
    <source>
        <dbReference type="EMBL" id="VTZ48641.1"/>
    </source>
</evidence>
<organism evidence="1 2">
    <name type="scientific">Methylocella tundrae</name>
    <dbReference type="NCBI Taxonomy" id="227605"/>
    <lineage>
        <taxon>Bacteria</taxon>
        <taxon>Pseudomonadati</taxon>
        <taxon>Pseudomonadota</taxon>
        <taxon>Alphaproteobacteria</taxon>
        <taxon>Hyphomicrobiales</taxon>
        <taxon>Beijerinckiaceae</taxon>
        <taxon>Methylocella</taxon>
    </lineage>
</organism>
<dbReference type="EMBL" id="CABFMQ020000002">
    <property type="protein sequence ID" value="VTZ48641.1"/>
    <property type="molecule type" value="Genomic_DNA"/>
</dbReference>
<protein>
    <submittedName>
        <fullName evidence="1">Uncharacterized protein</fullName>
    </submittedName>
</protein>
<proteinExistence type="predicted"/>
<keyword evidence="2" id="KW-1185">Reference proteome</keyword>
<evidence type="ECO:0000313" key="2">
    <source>
        <dbReference type="Proteomes" id="UP000485880"/>
    </source>
</evidence>
<comment type="caution">
    <text evidence="1">The sequence shown here is derived from an EMBL/GenBank/DDBJ whole genome shotgun (WGS) entry which is preliminary data.</text>
</comment>
<sequence>MRHPNVAEFPKPRIDLTHATLAGVQIEVKDFAAKRSNVLFCKRKTAETAQFGPVRAIGSA</sequence>
<reference evidence="1 2" key="1">
    <citation type="submission" date="2019-05" db="EMBL/GenBank/DDBJ databases">
        <authorList>
            <person name="Farhan Ul Haque M."/>
        </authorList>
    </citation>
    <scope>NUCLEOTIDE SEQUENCE [LARGE SCALE GENOMIC DNA]</scope>
    <source>
        <strain evidence="1">2</strain>
    </source>
</reference>
<accession>A0A8B6M0R6</accession>
<dbReference type="Proteomes" id="UP000485880">
    <property type="component" value="Unassembled WGS sequence"/>
</dbReference>
<name>A0A8B6M0R6_METTU</name>